<organism evidence="4 5">
    <name type="scientific">Petrolisthes cinctipes</name>
    <name type="common">Flat porcelain crab</name>
    <dbReference type="NCBI Taxonomy" id="88211"/>
    <lineage>
        <taxon>Eukaryota</taxon>
        <taxon>Metazoa</taxon>
        <taxon>Ecdysozoa</taxon>
        <taxon>Arthropoda</taxon>
        <taxon>Crustacea</taxon>
        <taxon>Multicrustacea</taxon>
        <taxon>Malacostraca</taxon>
        <taxon>Eumalacostraca</taxon>
        <taxon>Eucarida</taxon>
        <taxon>Decapoda</taxon>
        <taxon>Pleocyemata</taxon>
        <taxon>Anomura</taxon>
        <taxon>Galatheoidea</taxon>
        <taxon>Porcellanidae</taxon>
        <taxon>Petrolisthes</taxon>
    </lineage>
</organism>
<evidence type="ECO:0000313" key="5">
    <source>
        <dbReference type="Proteomes" id="UP001286313"/>
    </source>
</evidence>
<dbReference type="Pfam" id="PF00379">
    <property type="entry name" value="Chitin_bind_4"/>
    <property type="match status" value="1"/>
</dbReference>
<dbReference type="PROSITE" id="PS51155">
    <property type="entry name" value="CHIT_BIND_RR_2"/>
    <property type="match status" value="1"/>
</dbReference>
<feature type="compositionally biased region" description="Low complexity" evidence="2">
    <location>
        <begin position="565"/>
        <end position="578"/>
    </location>
</feature>
<dbReference type="InterPro" id="IPR000618">
    <property type="entry name" value="Insect_cuticle"/>
</dbReference>
<feature type="region of interest" description="Disordered" evidence="2">
    <location>
        <begin position="39"/>
        <end position="115"/>
    </location>
</feature>
<dbReference type="EMBL" id="JAWQEG010002019">
    <property type="protein sequence ID" value="KAK3875038.1"/>
    <property type="molecule type" value="Genomic_DNA"/>
</dbReference>
<reference evidence="4" key="1">
    <citation type="submission" date="2023-10" db="EMBL/GenBank/DDBJ databases">
        <title>Genome assemblies of two species of porcelain crab, Petrolisthes cinctipes and Petrolisthes manimaculis (Anomura: Porcellanidae).</title>
        <authorList>
            <person name="Angst P."/>
        </authorList>
    </citation>
    <scope>NUCLEOTIDE SEQUENCE</scope>
    <source>
        <strain evidence="4">PB745_01</strain>
        <tissue evidence="4">Gill</tissue>
    </source>
</reference>
<feature type="region of interest" description="Disordered" evidence="2">
    <location>
        <begin position="217"/>
        <end position="239"/>
    </location>
</feature>
<feature type="compositionally biased region" description="Basic residues" evidence="2">
    <location>
        <begin position="54"/>
        <end position="63"/>
    </location>
</feature>
<evidence type="ECO:0000256" key="3">
    <source>
        <dbReference type="SAM" id="SignalP"/>
    </source>
</evidence>
<evidence type="ECO:0000313" key="4">
    <source>
        <dbReference type="EMBL" id="KAK3875038.1"/>
    </source>
</evidence>
<protein>
    <submittedName>
        <fullName evidence="4">Uncharacterized protein</fullName>
    </submittedName>
</protein>
<feature type="signal peptide" evidence="3">
    <location>
        <begin position="1"/>
        <end position="20"/>
    </location>
</feature>
<dbReference type="GO" id="GO:0042302">
    <property type="term" value="F:structural constituent of cuticle"/>
    <property type="evidence" value="ECO:0007669"/>
    <property type="project" value="UniProtKB-UniRule"/>
</dbReference>
<sequence length="722" mass="80999">MRLSLLVLLLVGAALVVGQGQRDDRRERARARFLELASKARSGDKAAQQELQARRRIRTRQRTQKVSESPAATPQRSVFPNAQPASLRPEPVPTPVFRESRPAPRPVQTVRSRVPVRRKQIRISQPRLVTPQPTTFRPPTVFPITPALVPVFTETEAPVVEETFPVTEPPVREIFPTEPVPQEPAPVLESEPVPFVDAPLFDIQPEEQIHVFAEPEKPRASVQRVQRPRPATEVTKSSKNIVRRPQETQRGRFDFELEPHRALNEGLEVDSRSEHIISRVFNAERTTKPPVETIRRYSYFDEEGSYIFGYEAADGSFKEEKRGRDCIVTGKYGYVDPDGVRREFTYTSGNQCDPNAVVDPDNQEVPPLPLNDQFLEQTMERQLTQEELNQISFNRRRQPAAKKPVVDLRQPLQQNFITSSRRQPQQTRSRPVVQTRQRQPQPQPQQEPQQSFSPIPVTPAPAPLFTTPATFNRFTTPVSLRRPQPLPRQKPLQEPAELFTEEVRVTTPPPVVVTPTQAQVLSRPTSPRLQPRPLPKPVTFDFNSEFQNLFNHFAIPTTRRPFFQTPTQVITRPTTPASTRPPPPPPSPTPQPTSPPRPTSPQLPVTSAPLAFQSPSNFGSGTIGAPQLVFDAHSRTFKTVHTPVRASPTPRPFQSPFLTSAPPSNPGHPLPLLTRQGAGVKPGIVANPLPPVPTGGLVISSAGRSPATEEFDKFFSQFNLRF</sequence>
<name>A0AAE1FIW3_PETCI</name>
<keyword evidence="3" id="KW-0732">Signal</keyword>
<feature type="region of interest" description="Disordered" evidence="2">
    <location>
        <begin position="565"/>
        <end position="618"/>
    </location>
</feature>
<feature type="compositionally biased region" description="Low complexity" evidence="2">
    <location>
        <begin position="418"/>
        <end position="451"/>
    </location>
</feature>
<evidence type="ECO:0000256" key="1">
    <source>
        <dbReference type="PROSITE-ProRule" id="PRU00497"/>
    </source>
</evidence>
<dbReference type="Proteomes" id="UP001286313">
    <property type="component" value="Unassembled WGS sequence"/>
</dbReference>
<proteinExistence type="predicted"/>
<feature type="chain" id="PRO_5042110997" evidence="3">
    <location>
        <begin position="21"/>
        <end position="722"/>
    </location>
</feature>
<feature type="compositionally biased region" description="Low complexity" evidence="2">
    <location>
        <begin position="480"/>
        <end position="490"/>
    </location>
</feature>
<feature type="compositionally biased region" description="Pro residues" evidence="2">
    <location>
        <begin position="579"/>
        <end position="601"/>
    </location>
</feature>
<comment type="caution">
    <text evidence="4">The sequence shown here is derived from an EMBL/GenBank/DDBJ whole genome shotgun (WGS) entry which is preliminary data.</text>
</comment>
<accession>A0AAE1FIW3</accession>
<gene>
    <name evidence="4" type="ORF">Pcinc_020072</name>
</gene>
<feature type="compositionally biased region" description="Polar residues" evidence="2">
    <location>
        <begin position="66"/>
        <end position="84"/>
    </location>
</feature>
<feature type="region of interest" description="Disordered" evidence="2">
    <location>
        <begin position="643"/>
        <end position="676"/>
    </location>
</feature>
<keyword evidence="1" id="KW-0193">Cuticle</keyword>
<dbReference type="AlphaFoldDB" id="A0AAE1FIW3"/>
<keyword evidence="5" id="KW-1185">Reference proteome</keyword>
<feature type="region of interest" description="Disordered" evidence="2">
    <location>
        <begin position="415"/>
        <end position="490"/>
    </location>
</feature>
<evidence type="ECO:0000256" key="2">
    <source>
        <dbReference type="SAM" id="MobiDB-lite"/>
    </source>
</evidence>